<evidence type="ECO:0000256" key="7">
    <source>
        <dbReference type="ARBA" id="ARBA00022777"/>
    </source>
</evidence>
<dbReference type="Proteomes" id="UP000543642">
    <property type="component" value="Unassembled WGS sequence"/>
</dbReference>
<dbReference type="SMART" id="SM00304">
    <property type="entry name" value="HAMP"/>
    <property type="match status" value="1"/>
</dbReference>
<keyword evidence="2" id="KW-1003">Cell membrane</keyword>
<dbReference type="PANTHER" id="PTHR34220">
    <property type="entry name" value="SENSOR HISTIDINE KINASE YPDA"/>
    <property type="match status" value="1"/>
</dbReference>
<keyword evidence="5 12" id="KW-0812">Transmembrane</keyword>
<keyword evidence="6" id="KW-0547">Nucleotide-binding</keyword>
<feature type="domain" description="HAMP" evidence="13">
    <location>
        <begin position="298"/>
        <end position="351"/>
    </location>
</feature>
<dbReference type="Pfam" id="PF00672">
    <property type="entry name" value="HAMP"/>
    <property type="match status" value="1"/>
</dbReference>
<evidence type="ECO:0000256" key="8">
    <source>
        <dbReference type="ARBA" id="ARBA00022840"/>
    </source>
</evidence>
<evidence type="ECO:0000256" key="1">
    <source>
        <dbReference type="ARBA" id="ARBA00004651"/>
    </source>
</evidence>
<dbReference type="AlphaFoldDB" id="A0A7W8HDN7"/>
<keyword evidence="10" id="KW-0902">Two-component regulatory system</keyword>
<dbReference type="GO" id="GO:0000155">
    <property type="term" value="F:phosphorelay sensor kinase activity"/>
    <property type="evidence" value="ECO:0007669"/>
    <property type="project" value="InterPro"/>
</dbReference>
<feature type="transmembrane region" description="Helical" evidence="12">
    <location>
        <begin position="12"/>
        <end position="34"/>
    </location>
</feature>
<dbReference type="GO" id="GO:0005524">
    <property type="term" value="F:ATP binding"/>
    <property type="evidence" value="ECO:0007669"/>
    <property type="project" value="UniProtKB-KW"/>
</dbReference>
<evidence type="ECO:0000256" key="4">
    <source>
        <dbReference type="ARBA" id="ARBA00022679"/>
    </source>
</evidence>
<gene>
    <name evidence="14" type="ORF">HNP82_003197</name>
</gene>
<protein>
    <submittedName>
        <fullName evidence="14">Two-component system sensor histidine kinase YesM</fullName>
        <ecNumber evidence="14">2.7.13.3</ecNumber>
    </submittedName>
</protein>
<evidence type="ECO:0000256" key="3">
    <source>
        <dbReference type="ARBA" id="ARBA00022553"/>
    </source>
</evidence>
<dbReference type="EC" id="2.7.13.3" evidence="14"/>
<evidence type="ECO:0000256" key="11">
    <source>
        <dbReference type="ARBA" id="ARBA00023136"/>
    </source>
</evidence>
<sequence>MEMKRRKSIKTRVFTVLLLTQIPLIIIIIVYNFYFINYFNQSISKSNKNALTSYCDILQDDLERINNGLLNYVASDVYFKMLSTDTRYLDAHIHSLEIINYFHSLLEDNRILYGCYIINNRYQIFRECYASQKSNYTMNEKLRSYFSFYLKQNGSIFENLWQPISLGDESFLYMIKGFNGTYGVYLIDVTSIHVPQSESGMSEEKIVFFNGDQIFNNAQDVQDDGIKLLGKDNYYFTGDMRKYLVIEQNVDFAHMRAAYIMPYHGIMGNLSIVQRSIIIFSIEVAIILIPVSFFTLRRVFYKPIDRLVETMEEIRNGKMETRADEDYTEAEFRIMNQTFNAMITEIKVLKIESYEKALDLQRTQLDYYQTQIRPHFYVNCLKSIYGLLEEERYEDSKNAVVYLSRHLRYMLKSPSIAVTMEEELQYVDNYIQLQQISLAYPPRLTVEIDPALKGYLIPAISILSLVENSVKYGGKSNHNLVISIYISRIVSEEGSFMNLTVSDNGPGFPEDVLEKLNLCGVENPNSDEHHIGIYNVIQRFILYYGRERVLFGFSNIDGAHADIFVRDNS</sequence>
<dbReference type="RefSeq" id="WP_183776278.1">
    <property type="nucleotide sequence ID" value="NZ_JACHFW010000018.1"/>
</dbReference>
<reference evidence="14 15" key="1">
    <citation type="submission" date="2020-08" db="EMBL/GenBank/DDBJ databases">
        <title>Genomic Encyclopedia of Type Strains, Phase IV (KMG-IV): sequencing the most valuable type-strain genomes for metagenomic binning, comparative biology and taxonomic classification.</title>
        <authorList>
            <person name="Goeker M."/>
        </authorList>
    </citation>
    <scope>NUCLEOTIDE SEQUENCE [LARGE SCALE GENOMIC DNA]</scope>
    <source>
        <strain evidence="14 15">DSM 106146</strain>
    </source>
</reference>
<evidence type="ECO:0000259" key="13">
    <source>
        <dbReference type="PROSITE" id="PS50885"/>
    </source>
</evidence>
<feature type="transmembrane region" description="Helical" evidence="12">
    <location>
        <begin position="277"/>
        <end position="296"/>
    </location>
</feature>
<evidence type="ECO:0000256" key="12">
    <source>
        <dbReference type="SAM" id="Phobius"/>
    </source>
</evidence>
<evidence type="ECO:0000256" key="5">
    <source>
        <dbReference type="ARBA" id="ARBA00022692"/>
    </source>
</evidence>
<dbReference type="InterPro" id="IPR003660">
    <property type="entry name" value="HAMP_dom"/>
</dbReference>
<evidence type="ECO:0000256" key="9">
    <source>
        <dbReference type="ARBA" id="ARBA00022989"/>
    </source>
</evidence>
<dbReference type="GO" id="GO:0005886">
    <property type="term" value="C:plasma membrane"/>
    <property type="evidence" value="ECO:0007669"/>
    <property type="project" value="UniProtKB-SubCell"/>
</dbReference>
<keyword evidence="11 12" id="KW-0472">Membrane</keyword>
<dbReference type="InterPro" id="IPR010559">
    <property type="entry name" value="Sig_transdc_His_kin_internal"/>
</dbReference>
<evidence type="ECO:0000313" key="14">
    <source>
        <dbReference type="EMBL" id="MBB5266043.1"/>
    </source>
</evidence>
<keyword evidence="7 14" id="KW-0418">Kinase</keyword>
<dbReference type="SUPFAM" id="SSF158472">
    <property type="entry name" value="HAMP domain-like"/>
    <property type="match status" value="1"/>
</dbReference>
<dbReference type="Gene3D" id="6.10.340.10">
    <property type="match status" value="1"/>
</dbReference>
<accession>A0A7W8HDN7</accession>
<proteinExistence type="predicted"/>
<dbReference type="InterPro" id="IPR050640">
    <property type="entry name" value="Bact_2-comp_sensor_kinase"/>
</dbReference>
<dbReference type="Gene3D" id="3.30.565.10">
    <property type="entry name" value="Histidine kinase-like ATPase, C-terminal domain"/>
    <property type="match status" value="1"/>
</dbReference>
<keyword evidence="4 14" id="KW-0808">Transferase</keyword>
<dbReference type="PROSITE" id="PS50885">
    <property type="entry name" value="HAMP"/>
    <property type="match status" value="1"/>
</dbReference>
<dbReference type="CDD" id="cd06225">
    <property type="entry name" value="HAMP"/>
    <property type="match status" value="1"/>
</dbReference>
<dbReference type="Pfam" id="PF06580">
    <property type="entry name" value="His_kinase"/>
    <property type="match status" value="1"/>
</dbReference>
<keyword evidence="9 12" id="KW-1133">Transmembrane helix</keyword>
<keyword evidence="15" id="KW-1185">Reference proteome</keyword>
<evidence type="ECO:0000256" key="2">
    <source>
        <dbReference type="ARBA" id="ARBA00022475"/>
    </source>
</evidence>
<evidence type="ECO:0000256" key="6">
    <source>
        <dbReference type="ARBA" id="ARBA00022741"/>
    </source>
</evidence>
<evidence type="ECO:0000313" key="15">
    <source>
        <dbReference type="Proteomes" id="UP000543642"/>
    </source>
</evidence>
<comment type="subcellular location">
    <subcellularLocation>
        <location evidence="1">Cell membrane</location>
        <topology evidence="1">Multi-pass membrane protein</topology>
    </subcellularLocation>
</comment>
<organism evidence="14 15">
    <name type="scientific">Catenibacillus scindens</name>
    <dbReference type="NCBI Taxonomy" id="673271"/>
    <lineage>
        <taxon>Bacteria</taxon>
        <taxon>Bacillati</taxon>
        <taxon>Bacillota</taxon>
        <taxon>Clostridia</taxon>
        <taxon>Lachnospirales</taxon>
        <taxon>Lachnospiraceae</taxon>
        <taxon>Catenibacillus</taxon>
    </lineage>
</organism>
<keyword evidence="3" id="KW-0597">Phosphoprotein</keyword>
<evidence type="ECO:0000256" key="10">
    <source>
        <dbReference type="ARBA" id="ARBA00023012"/>
    </source>
</evidence>
<dbReference type="PANTHER" id="PTHR34220:SF11">
    <property type="entry name" value="SENSOR PROTEIN KINASE HPTS"/>
    <property type="match status" value="1"/>
</dbReference>
<comment type="caution">
    <text evidence="14">The sequence shown here is derived from an EMBL/GenBank/DDBJ whole genome shotgun (WGS) entry which is preliminary data.</text>
</comment>
<dbReference type="EMBL" id="JACHFW010000018">
    <property type="protein sequence ID" value="MBB5266043.1"/>
    <property type="molecule type" value="Genomic_DNA"/>
</dbReference>
<keyword evidence="8" id="KW-0067">ATP-binding</keyword>
<name>A0A7W8HDN7_9FIRM</name>
<dbReference type="SUPFAM" id="SSF55874">
    <property type="entry name" value="ATPase domain of HSP90 chaperone/DNA topoisomerase II/histidine kinase"/>
    <property type="match status" value="1"/>
</dbReference>
<dbReference type="InterPro" id="IPR036890">
    <property type="entry name" value="HATPase_C_sf"/>
</dbReference>